<keyword evidence="5" id="KW-1185">Reference proteome</keyword>
<dbReference type="Gene3D" id="2.40.320.10">
    <property type="entry name" value="Hypothetical Protein Pfu-838710-001"/>
    <property type="match status" value="1"/>
</dbReference>
<dbReference type="Pfam" id="PF01928">
    <property type="entry name" value="CYTH"/>
    <property type="match status" value="1"/>
</dbReference>
<gene>
    <name evidence="4" type="ORF">GCM10009801_53150</name>
</gene>
<dbReference type="EMBL" id="BAAAPE010000013">
    <property type="protein sequence ID" value="GAA2089072.1"/>
    <property type="molecule type" value="Genomic_DNA"/>
</dbReference>
<dbReference type="Proteomes" id="UP001500016">
    <property type="component" value="Unassembled WGS sequence"/>
</dbReference>
<sequence length="521" mass="57134">MADVVREIERKYEAADGARLDGVPELGGLPGVASVVDKEPFELDATYYDTEDQRLARGHVTLRRRMGGHDSGWHLKLPADPKDPGVRDEVHAPMADELPASLAALVRSRLRGEPLLPVMRLRQRRTVRELRGEDGITLAEVGVDEVRAERYGPGGGTAEWTEIEAELGQGQDPVLLDAIDVRLRGAGLSRSSAPSKLRRALDETAPKAEKKAEKKGKKQRGKKGAPEPVPTAADVVMAYVRAQVTAIVELDPAVRRDVEDSVHRMRVATRRLRSAFRSYGAVLDRDVTRPVGEELKWLAAELGVDRDREVLTARLAERLAEVPRPLRLGPVSGRLRTFSHARRTGSRRHLLSVLDGARYLELLTTLDGLAAHPPLREKTAAKPPEEVIRKAVRRDYDRLAAHIGEALAAPPGDSRDLAVHEARKCAKRARYAAEAARPAFGRDAKLFASRMTELQELLGDHQDSVVARLALKDLAGQAHAAGEPSFTYGLAFGREREIAAEREAALPGLWAAITRDAASFP</sequence>
<evidence type="ECO:0000256" key="1">
    <source>
        <dbReference type="SAM" id="MobiDB-lite"/>
    </source>
</evidence>
<dbReference type="SMART" id="SM01118">
    <property type="entry name" value="CYTH"/>
    <property type="match status" value="1"/>
</dbReference>
<feature type="region of interest" description="Disordered" evidence="1">
    <location>
        <begin position="190"/>
        <end position="229"/>
    </location>
</feature>
<dbReference type="PROSITE" id="PS51708">
    <property type="entry name" value="CHAD"/>
    <property type="match status" value="1"/>
</dbReference>
<comment type="caution">
    <text evidence="4">The sequence shown here is derived from an EMBL/GenBank/DDBJ whole genome shotgun (WGS) entry which is preliminary data.</text>
</comment>
<protein>
    <submittedName>
        <fullName evidence="4">CYTH and CHAD domain-containing protein</fullName>
    </submittedName>
</protein>
<dbReference type="RefSeq" id="WP_344531811.1">
    <property type="nucleotide sequence ID" value="NZ_BAAAPE010000013.1"/>
</dbReference>
<dbReference type="PROSITE" id="PS51707">
    <property type="entry name" value="CYTH"/>
    <property type="match status" value="1"/>
</dbReference>
<evidence type="ECO:0000313" key="4">
    <source>
        <dbReference type="EMBL" id="GAA2089072.1"/>
    </source>
</evidence>
<reference evidence="5" key="1">
    <citation type="journal article" date="2019" name="Int. J. Syst. Evol. Microbiol.">
        <title>The Global Catalogue of Microorganisms (GCM) 10K type strain sequencing project: providing services to taxonomists for standard genome sequencing and annotation.</title>
        <authorList>
            <consortium name="The Broad Institute Genomics Platform"/>
            <consortium name="The Broad Institute Genome Sequencing Center for Infectious Disease"/>
            <person name="Wu L."/>
            <person name="Ma J."/>
        </authorList>
    </citation>
    <scope>NUCLEOTIDE SEQUENCE [LARGE SCALE GENOMIC DNA]</scope>
    <source>
        <strain evidence="5">JCM 15478</strain>
    </source>
</reference>
<dbReference type="InterPro" id="IPR038186">
    <property type="entry name" value="CHAD_dom_sf"/>
</dbReference>
<dbReference type="Pfam" id="PF05235">
    <property type="entry name" value="CHAD"/>
    <property type="match status" value="1"/>
</dbReference>
<name>A0ABP5HXA3_9ACTN</name>
<dbReference type="CDD" id="cd07374">
    <property type="entry name" value="CYTH-like_Pase"/>
    <property type="match status" value="1"/>
</dbReference>
<evidence type="ECO:0000313" key="5">
    <source>
        <dbReference type="Proteomes" id="UP001500016"/>
    </source>
</evidence>
<dbReference type="Gene3D" id="1.40.20.10">
    <property type="entry name" value="CHAD domain"/>
    <property type="match status" value="1"/>
</dbReference>
<feature type="compositionally biased region" description="Basic residues" evidence="1">
    <location>
        <begin position="213"/>
        <end position="223"/>
    </location>
</feature>
<evidence type="ECO:0000259" key="2">
    <source>
        <dbReference type="PROSITE" id="PS51707"/>
    </source>
</evidence>
<feature type="compositionally biased region" description="Basic and acidic residues" evidence="1">
    <location>
        <begin position="199"/>
        <end position="212"/>
    </location>
</feature>
<feature type="domain" description="CYTH" evidence="2">
    <location>
        <begin position="5"/>
        <end position="207"/>
    </location>
</feature>
<dbReference type="PANTHER" id="PTHR39339:SF1">
    <property type="entry name" value="CHAD DOMAIN-CONTAINING PROTEIN"/>
    <property type="match status" value="1"/>
</dbReference>
<evidence type="ECO:0000259" key="3">
    <source>
        <dbReference type="PROSITE" id="PS51708"/>
    </source>
</evidence>
<dbReference type="InterPro" id="IPR033469">
    <property type="entry name" value="CYTH-like_dom_sf"/>
</dbReference>
<dbReference type="PANTHER" id="PTHR39339">
    <property type="entry name" value="SLR1444 PROTEIN"/>
    <property type="match status" value="1"/>
</dbReference>
<accession>A0ABP5HXA3</accession>
<dbReference type="SMART" id="SM00880">
    <property type="entry name" value="CHAD"/>
    <property type="match status" value="1"/>
</dbReference>
<dbReference type="InterPro" id="IPR023577">
    <property type="entry name" value="CYTH_domain"/>
</dbReference>
<proteinExistence type="predicted"/>
<dbReference type="InterPro" id="IPR007899">
    <property type="entry name" value="CHAD_dom"/>
</dbReference>
<dbReference type="SUPFAM" id="SSF55154">
    <property type="entry name" value="CYTH-like phosphatases"/>
    <property type="match status" value="1"/>
</dbReference>
<organism evidence="4 5">
    <name type="scientific">Streptomyces albiaxialis</name>
    <dbReference type="NCBI Taxonomy" id="329523"/>
    <lineage>
        <taxon>Bacteria</taxon>
        <taxon>Bacillati</taxon>
        <taxon>Actinomycetota</taxon>
        <taxon>Actinomycetes</taxon>
        <taxon>Kitasatosporales</taxon>
        <taxon>Streptomycetaceae</taxon>
        <taxon>Streptomyces</taxon>
    </lineage>
</organism>
<feature type="domain" description="CHAD" evidence="3">
    <location>
        <begin position="229"/>
        <end position="515"/>
    </location>
</feature>